<dbReference type="GO" id="GO:0140300">
    <property type="term" value="P:serine import into mitochondrion"/>
    <property type="evidence" value="ECO:0007669"/>
    <property type="project" value="TreeGrafter"/>
</dbReference>
<keyword evidence="7 9" id="KW-0496">Mitochondrion</keyword>
<dbReference type="Proteomes" id="UP000694920">
    <property type="component" value="Unplaced"/>
</dbReference>
<keyword evidence="3" id="KW-0813">Transport</keyword>
<proteinExistence type="inferred from homology"/>
<dbReference type="NCBIfam" id="TIGR00798">
    <property type="entry name" value="mtc"/>
    <property type="match status" value="1"/>
</dbReference>
<dbReference type="PANTHER" id="PTHR11153:SF8">
    <property type="entry name" value="SIDEROFLEXIN-1"/>
    <property type="match status" value="1"/>
</dbReference>
<dbReference type="GO" id="GO:0005743">
    <property type="term" value="C:mitochondrial inner membrane"/>
    <property type="evidence" value="ECO:0007669"/>
    <property type="project" value="TreeGrafter"/>
</dbReference>
<evidence type="ECO:0000313" key="11">
    <source>
        <dbReference type="RefSeq" id="XP_015585598.1"/>
    </source>
</evidence>
<dbReference type="RefSeq" id="XP_015585598.1">
    <property type="nucleotide sequence ID" value="XM_015730112.2"/>
</dbReference>
<dbReference type="GeneID" id="107263185"/>
<feature type="transmembrane region" description="Helical" evidence="9">
    <location>
        <begin position="277"/>
        <end position="298"/>
    </location>
</feature>
<keyword evidence="5" id="KW-0029">Amino-acid transport</keyword>
<keyword evidence="4 9" id="KW-0812">Transmembrane</keyword>
<dbReference type="GO" id="GO:0015075">
    <property type="term" value="F:monoatomic ion transmembrane transporter activity"/>
    <property type="evidence" value="ECO:0007669"/>
    <property type="project" value="InterPro"/>
</dbReference>
<dbReference type="Pfam" id="PF03820">
    <property type="entry name" value="SFXNs"/>
    <property type="match status" value="1"/>
</dbReference>
<evidence type="ECO:0000256" key="8">
    <source>
        <dbReference type="ARBA" id="ARBA00023136"/>
    </source>
</evidence>
<sequence length="332" mass="36899">MSVMLEGATSREASPRINIEEPRWDQSTYVGRARHFLTLTNPLNAFVSSRSLERARDVVLKYRKGDSLERLGITADQLWQCKYLYDSAYHPDTGEKMMVIGRMSAQVPMNMIITGCMMTFYKSTPAVIFWQWCNQSFNAVVNYTNRSGSNPIPLSTLVQSYVGATTGAVITALSLNRLSRRAPPLAGRLVPLAAVAAANCVNIPLMRITELREGIDLRNAEGTTIAKSRKAAREAIGSVTISRILMASPSMVLSPLLLDFLERRGLLRRAKWAAGPIQVILCGVCLTFATPLCCALFAQRVAIPLERLEPEVRELVLTREPETRTLYYNKGL</sequence>
<evidence type="ECO:0000256" key="7">
    <source>
        <dbReference type="ARBA" id="ARBA00023128"/>
    </source>
</evidence>
<name>A0AAJ7FCY3_CEPCN</name>
<dbReference type="KEGG" id="ccin:107263185"/>
<evidence type="ECO:0000256" key="6">
    <source>
        <dbReference type="ARBA" id="ARBA00022989"/>
    </source>
</evidence>
<reference evidence="11" key="1">
    <citation type="submission" date="2025-08" db="UniProtKB">
        <authorList>
            <consortium name="RefSeq"/>
        </authorList>
    </citation>
    <scope>IDENTIFICATION</scope>
</reference>
<accession>A0AAJ7FCY3</accession>
<dbReference type="AlphaFoldDB" id="A0AAJ7FCY3"/>
<evidence type="ECO:0000256" key="1">
    <source>
        <dbReference type="ARBA" id="ARBA00004225"/>
    </source>
</evidence>
<dbReference type="PANTHER" id="PTHR11153">
    <property type="entry name" value="SIDEROFLEXIN"/>
    <property type="match status" value="1"/>
</dbReference>
<evidence type="ECO:0000313" key="10">
    <source>
        <dbReference type="Proteomes" id="UP000694920"/>
    </source>
</evidence>
<evidence type="ECO:0000256" key="4">
    <source>
        <dbReference type="ARBA" id="ARBA00022692"/>
    </source>
</evidence>
<gene>
    <name evidence="11" type="primary">LOC107263185</name>
</gene>
<organism evidence="10 11">
    <name type="scientific">Cephus cinctus</name>
    <name type="common">Wheat stem sawfly</name>
    <dbReference type="NCBI Taxonomy" id="211228"/>
    <lineage>
        <taxon>Eukaryota</taxon>
        <taxon>Metazoa</taxon>
        <taxon>Ecdysozoa</taxon>
        <taxon>Arthropoda</taxon>
        <taxon>Hexapoda</taxon>
        <taxon>Insecta</taxon>
        <taxon>Pterygota</taxon>
        <taxon>Neoptera</taxon>
        <taxon>Endopterygota</taxon>
        <taxon>Hymenoptera</taxon>
        <taxon>Cephoidea</taxon>
        <taxon>Cephidae</taxon>
        <taxon>Cephus</taxon>
    </lineage>
</organism>
<protein>
    <recommendedName>
        <fullName evidence="9">Sidoreflexin</fullName>
    </recommendedName>
</protein>
<keyword evidence="6 9" id="KW-1133">Transmembrane helix</keyword>
<evidence type="ECO:0000256" key="9">
    <source>
        <dbReference type="RuleBase" id="RU362000"/>
    </source>
</evidence>
<dbReference type="CTD" id="40552"/>
<comment type="subcellular location">
    <subcellularLocation>
        <location evidence="1 9">Mitochondrion membrane</location>
        <topology evidence="1 9">Multi-pass membrane protein</topology>
    </subcellularLocation>
</comment>
<evidence type="ECO:0000256" key="5">
    <source>
        <dbReference type="ARBA" id="ARBA00022970"/>
    </source>
</evidence>
<keyword evidence="10" id="KW-1185">Reference proteome</keyword>
<keyword evidence="8 9" id="KW-0472">Membrane</keyword>
<comment type="similarity">
    <text evidence="2 9">Belongs to the sideroflexin family.</text>
</comment>
<evidence type="ECO:0000256" key="3">
    <source>
        <dbReference type="ARBA" id="ARBA00022448"/>
    </source>
</evidence>
<evidence type="ECO:0000256" key="2">
    <source>
        <dbReference type="ARBA" id="ARBA00005974"/>
    </source>
</evidence>
<comment type="caution">
    <text evidence="9">Lacks conserved residue(s) required for the propagation of feature annotation.</text>
</comment>
<dbReference type="InterPro" id="IPR004686">
    <property type="entry name" value="Mtc"/>
</dbReference>